<feature type="transmembrane region" description="Helical" evidence="19">
    <location>
        <begin position="59"/>
        <end position="84"/>
    </location>
</feature>
<dbReference type="NCBIfam" id="TIGR02968">
    <property type="entry name" value="succ_dehyd_anc"/>
    <property type="match status" value="1"/>
</dbReference>
<keyword evidence="14 18" id="KW-0408">Iron</keyword>
<evidence type="ECO:0000256" key="8">
    <source>
        <dbReference type="ARBA" id="ARBA00022532"/>
    </source>
</evidence>
<dbReference type="EMBL" id="CP014864">
    <property type="protein sequence ID" value="AMX02088.1"/>
    <property type="molecule type" value="Genomic_DNA"/>
</dbReference>
<dbReference type="Proteomes" id="UP001209730">
    <property type="component" value="Unassembled WGS sequence"/>
</dbReference>
<dbReference type="KEGG" id="mthd:A3224_05390"/>
<evidence type="ECO:0000256" key="3">
    <source>
        <dbReference type="ARBA" id="ARBA00005163"/>
    </source>
</evidence>
<dbReference type="OrthoDB" id="5612767at2"/>
<dbReference type="GO" id="GO:0005886">
    <property type="term" value="C:plasma membrane"/>
    <property type="evidence" value="ECO:0007669"/>
    <property type="project" value="UniProtKB-SubCell"/>
</dbReference>
<evidence type="ECO:0000313" key="20">
    <source>
        <dbReference type="EMBL" id="AMX02088.1"/>
    </source>
</evidence>
<evidence type="ECO:0000256" key="17">
    <source>
        <dbReference type="PIRSR" id="PIRSR000169-1"/>
    </source>
</evidence>
<comment type="pathway">
    <text evidence="3 16">Carbohydrate metabolism; tricarboxylic acid cycle.</text>
</comment>
<evidence type="ECO:0000256" key="14">
    <source>
        <dbReference type="ARBA" id="ARBA00023004"/>
    </source>
</evidence>
<keyword evidence="11 18" id="KW-0479">Metal-binding</keyword>
<feature type="transmembrane region" description="Helical" evidence="19">
    <location>
        <begin position="21"/>
        <end position="39"/>
    </location>
</feature>
<keyword evidence="22" id="KW-1185">Reference proteome</keyword>
<evidence type="ECO:0000313" key="21">
    <source>
        <dbReference type="EMBL" id="MCX2802402.1"/>
    </source>
</evidence>
<keyword evidence="12 16" id="KW-0249">Electron transport</keyword>
<reference evidence="20" key="1">
    <citation type="submission" date="2016-03" db="EMBL/GenBank/DDBJ databases">
        <authorList>
            <person name="Ploux O."/>
        </authorList>
    </citation>
    <scope>NUCLEOTIDE SEQUENCE [LARGE SCALE GENOMIC DNA]</scope>
    <source>
        <strain evidence="20">DAU221</strain>
    </source>
</reference>
<dbReference type="PANTHER" id="PTHR38689">
    <property type="entry name" value="SUCCINATE DEHYDROGENASE HYDROPHOBIC MEMBRANE ANCHOR SUBUNIT"/>
    <property type="match status" value="1"/>
</dbReference>
<evidence type="ECO:0000313" key="22">
    <source>
        <dbReference type="Proteomes" id="UP000076077"/>
    </source>
</evidence>
<evidence type="ECO:0000256" key="4">
    <source>
        <dbReference type="ARBA" id="ARBA00019425"/>
    </source>
</evidence>
<accession>A0A143HK50</accession>
<dbReference type="Pfam" id="PF01127">
    <property type="entry name" value="Sdh_cyt"/>
    <property type="match status" value="1"/>
</dbReference>
<keyword evidence="8 16" id="KW-0816">Tricarboxylic acid cycle</keyword>
<evidence type="ECO:0000256" key="11">
    <source>
        <dbReference type="ARBA" id="ARBA00022723"/>
    </source>
</evidence>
<dbReference type="SUPFAM" id="SSF81343">
    <property type="entry name" value="Fumarate reductase respiratory complex transmembrane subunits"/>
    <property type="match status" value="1"/>
</dbReference>
<comment type="subcellular location">
    <subcellularLocation>
        <location evidence="2 16">Cell inner membrane</location>
        <topology evidence="2 16">Multi-pass membrane protein</topology>
    </subcellularLocation>
</comment>
<dbReference type="RefSeq" id="WP_067152321.1">
    <property type="nucleotide sequence ID" value="NZ_CP014864.1"/>
</dbReference>
<dbReference type="InterPro" id="IPR000701">
    <property type="entry name" value="SuccDH_FuR_B_TM-su"/>
</dbReference>
<dbReference type="GO" id="GO:0009055">
    <property type="term" value="F:electron transfer activity"/>
    <property type="evidence" value="ECO:0007669"/>
    <property type="project" value="TreeGrafter"/>
</dbReference>
<evidence type="ECO:0000256" key="7">
    <source>
        <dbReference type="ARBA" id="ARBA00022519"/>
    </source>
</evidence>
<dbReference type="GO" id="GO:0046872">
    <property type="term" value="F:metal ion binding"/>
    <property type="evidence" value="ECO:0007669"/>
    <property type="project" value="UniProtKB-KW"/>
</dbReference>
<dbReference type="STRING" id="252514.A3224_05390"/>
<dbReference type="InterPro" id="IPR034804">
    <property type="entry name" value="SQR/QFR_C/D"/>
</dbReference>
<reference evidence="22" key="2">
    <citation type="submission" date="2016-03" db="EMBL/GenBank/DDBJ databases">
        <authorList>
            <person name="Lee Y.-S."/>
            <person name="Choi Y.-L."/>
        </authorList>
    </citation>
    <scope>NUCLEOTIDE SEQUENCE [LARGE SCALE GENOMIC DNA]</scope>
    <source>
        <strain evidence="22">DAU221</strain>
    </source>
</reference>
<dbReference type="PANTHER" id="PTHR38689:SF1">
    <property type="entry name" value="SUCCINATE DEHYDROGENASE HYDROPHOBIC MEMBRANE ANCHOR SUBUNIT"/>
    <property type="match status" value="1"/>
</dbReference>
<evidence type="ECO:0000256" key="6">
    <source>
        <dbReference type="ARBA" id="ARBA00022475"/>
    </source>
</evidence>
<comment type="function">
    <text evidence="1 16">Membrane-anchoring subunit of succinate dehydrogenase (SDH).</text>
</comment>
<keyword evidence="15 16" id="KW-0472">Membrane</keyword>
<evidence type="ECO:0000256" key="13">
    <source>
        <dbReference type="ARBA" id="ARBA00022989"/>
    </source>
</evidence>
<keyword evidence="10 19" id="KW-0812">Transmembrane</keyword>
<keyword evidence="5 16" id="KW-0813">Transport</keyword>
<dbReference type="PIRSF" id="PIRSF000169">
    <property type="entry name" value="SDH_D"/>
    <property type="match status" value="1"/>
</dbReference>
<evidence type="ECO:0000256" key="18">
    <source>
        <dbReference type="PIRSR" id="PIRSR000169-2"/>
    </source>
</evidence>
<evidence type="ECO:0000256" key="19">
    <source>
        <dbReference type="SAM" id="Phobius"/>
    </source>
</evidence>
<dbReference type="UniPathway" id="UPA00223"/>
<evidence type="ECO:0000256" key="1">
    <source>
        <dbReference type="ARBA" id="ARBA00004050"/>
    </source>
</evidence>
<keyword evidence="6 16" id="KW-1003">Cell membrane</keyword>
<feature type="binding site" evidence="17">
    <location>
        <position position="83"/>
    </location>
    <ligand>
        <name>a ubiquinone</name>
        <dbReference type="ChEBI" id="CHEBI:16389"/>
    </ligand>
</feature>
<evidence type="ECO:0000256" key="9">
    <source>
        <dbReference type="ARBA" id="ARBA00022617"/>
    </source>
</evidence>
<feature type="transmembrane region" description="Helical" evidence="19">
    <location>
        <begin position="96"/>
        <end position="116"/>
    </location>
</feature>
<keyword evidence="7 16" id="KW-0997">Cell inner membrane</keyword>
<evidence type="ECO:0000256" key="5">
    <source>
        <dbReference type="ARBA" id="ARBA00022448"/>
    </source>
</evidence>
<dbReference type="GO" id="GO:0017004">
    <property type="term" value="P:cytochrome complex assembly"/>
    <property type="evidence" value="ECO:0007669"/>
    <property type="project" value="TreeGrafter"/>
</dbReference>
<dbReference type="GeneID" id="76607485"/>
<dbReference type="Gene3D" id="1.20.1300.10">
    <property type="entry name" value="Fumarate reductase/succinate dehydrogenase, transmembrane subunit"/>
    <property type="match status" value="1"/>
</dbReference>
<protein>
    <recommendedName>
        <fullName evidence="4 16">Succinate dehydrogenase hydrophobic membrane anchor subunit</fullName>
    </recommendedName>
</protein>
<feature type="binding site" description="axial binding residue" evidence="18">
    <location>
        <position position="71"/>
    </location>
    <ligand>
        <name>heme</name>
        <dbReference type="ChEBI" id="CHEBI:30413"/>
        <note>ligand shared with second transmembrane subunit</note>
    </ligand>
    <ligandPart>
        <name>Fe</name>
        <dbReference type="ChEBI" id="CHEBI:18248"/>
    </ligandPart>
</feature>
<evidence type="ECO:0000256" key="2">
    <source>
        <dbReference type="ARBA" id="ARBA00004429"/>
    </source>
</evidence>
<proteinExistence type="predicted"/>
<gene>
    <name evidence="21" type="primary">sdhD</name>
    <name evidence="20" type="ORF">A3224_05390</name>
    <name evidence="21" type="ORF">OQJ68_11450</name>
</gene>
<comment type="cofactor">
    <cofactor evidence="18">
        <name>heme</name>
        <dbReference type="ChEBI" id="CHEBI:30413"/>
    </cofactor>
    <text evidence="18">The heme is bound between the two transmembrane subunits.</text>
</comment>
<dbReference type="Proteomes" id="UP000076077">
    <property type="component" value="Chromosome"/>
</dbReference>
<dbReference type="AlphaFoldDB" id="A0A143HK50"/>
<keyword evidence="13 19" id="KW-1133">Transmembrane helix</keyword>
<keyword evidence="9 18" id="KW-0349">Heme</keyword>
<dbReference type="EMBL" id="JAPHQB010000017">
    <property type="protein sequence ID" value="MCX2802402.1"/>
    <property type="molecule type" value="Genomic_DNA"/>
</dbReference>
<evidence type="ECO:0000256" key="12">
    <source>
        <dbReference type="ARBA" id="ARBA00022982"/>
    </source>
</evidence>
<name>A0A143HK50_MICTH</name>
<evidence type="ECO:0000256" key="15">
    <source>
        <dbReference type="ARBA" id="ARBA00023136"/>
    </source>
</evidence>
<evidence type="ECO:0000256" key="10">
    <source>
        <dbReference type="ARBA" id="ARBA00022692"/>
    </source>
</evidence>
<dbReference type="CDD" id="cd03494">
    <property type="entry name" value="SQR_TypeC_SdhD"/>
    <property type="match status" value="1"/>
</dbReference>
<dbReference type="InterPro" id="IPR014312">
    <property type="entry name" value="Succ_DH_anchor"/>
</dbReference>
<reference evidence="21" key="3">
    <citation type="submission" date="2022-11" db="EMBL/GenBank/DDBJ databases">
        <title>Chitin-degrading and fungicidal potential of chitinolytic bacterial strains from marine environment of the Pacific Ocean regions.</title>
        <authorList>
            <person name="Pentekhina I."/>
            <person name="Nedashkovskaya O."/>
            <person name="Seitkalieva A."/>
            <person name="Podvolotskaya A."/>
            <person name="Tekutyeva L."/>
            <person name="Balabanova L."/>
        </authorList>
    </citation>
    <scope>NUCLEOTIDE SEQUENCE</scope>
    <source>
        <strain evidence="21">KMM 6838</strain>
    </source>
</reference>
<evidence type="ECO:0000256" key="16">
    <source>
        <dbReference type="PIRNR" id="PIRNR000169"/>
    </source>
</evidence>
<sequence length="122" mass="13884">MVTTITSFGRSGTFDWLYQRVSAVVLATYTLFIVGFIFLSDDFSYQTWSALFEQRWMRVFTLVALLATVVHAWIGLWSVVTDYITNRMMGPKATAIRVVVEVLLAAVAVFYTVWGIEILWGV</sequence>
<dbReference type="GO" id="GO:0020037">
    <property type="term" value="F:heme binding"/>
    <property type="evidence" value="ECO:0007669"/>
    <property type="project" value="InterPro"/>
</dbReference>
<dbReference type="GO" id="GO:0006099">
    <property type="term" value="P:tricarboxylic acid cycle"/>
    <property type="evidence" value="ECO:0007669"/>
    <property type="project" value="UniProtKB-UniRule"/>
</dbReference>
<organism evidence="20 22">
    <name type="scientific">Microbulbifer thermotolerans</name>
    <dbReference type="NCBI Taxonomy" id="252514"/>
    <lineage>
        <taxon>Bacteria</taxon>
        <taxon>Pseudomonadati</taxon>
        <taxon>Pseudomonadota</taxon>
        <taxon>Gammaproteobacteria</taxon>
        <taxon>Cellvibrionales</taxon>
        <taxon>Microbulbiferaceae</taxon>
        <taxon>Microbulbifer</taxon>
    </lineage>
</organism>